<dbReference type="InterPro" id="IPR001962">
    <property type="entry name" value="Asn_synthase"/>
</dbReference>
<evidence type="ECO:0000256" key="9">
    <source>
        <dbReference type="PIRSR" id="PIRSR001589-2"/>
    </source>
</evidence>
<sequence length="700" mass="76326">MRAMCLALTSASLRAWRTLSSIGLRHALARARAARDACGARPVTPRCQQAGALTMCGLAGLLLASPRLHGEQLDALVRPMGAALRHRGPDDAGTWCDAQAGVALAHQRLSILDLSPLGHQPMRSADGRYVLAYNGEVYNFAQLRAALSALGHRFRGHSDTEVLLAAVVEWGLDETLTRCNGMFAIALWDERDNCLFLARDRVGKKPLYYGWAGDTLVFGSELKALWQHPDFDNGVDRNALTLLLRLGYIPAPACIHAHTFKLMPGRVLRMDAQAVAAGAAAHRADQAQQPFWNAREAMQRALAAPFTGSDAQAEEQLDSVLRDAVALRMVADVPVGVFLSGGTDSSIVTAMMQAQSAQPVHTFSIGFEGSHHDEAPLAREVATHLHTDHTELYVSGADALAVVPCLPDMFDEPFADASQVPTALVARLARGGVTVALSGDGGDELFFGYGRYQRALRNWRMHGLVPGPLRRLMAVAARRNGESSRTGGLAALVAEAGARGIGDIYRNRISRWRDPAAVVPGATEPDSFYSLADPLHGSGTPADAMMLADFAAYLPDDLLCKVDRTTMAVGLEARAPLLDWRVAEFAWSLPLSLKYRDGMSKYLLKRVLCRYLPDTMVYRGKRGFGAPVSAWLRGDLHGWADDLLAHGALQREGVFAADTVAGLWRDFNGGERKWHTHLWTVLMFQAWQAHWREQRAAITR</sequence>
<feature type="binding site" evidence="9">
    <location>
        <begin position="438"/>
        <end position="439"/>
    </location>
    <ligand>
        <name>ATP</name>
        <dbReference type="ChEBI" id="CHEBI:30616"/>
    </ligand>
</feature>
<dbReference type="PANTHER" id="PTHR43284">
    <property type="entry name" value="ASPARAGINE SYNTHETASE (GLUTAMINE-HYDROLYZING)"/>
    <property type="match status" value="1"/>
</dbReference>
<evidence type="ECO:0000256" key="8">
    <source>
        <dbReference type="PIRSR" id="PIRSR001589-1"/>
    </source>
</evidence>
<evidence type="ECO:0000256" key="3">
    <source>
        <dbReference type="ARBA" id="ARBA00012737"/>
    </source>
</evidence>
<dbReference type="InterPro" id="IPR029055">
    <property type="entry name" value="Ntn_hydrolases_N"/>
</dbReference>
<dbReference type="EC" id="6.3.5.4" evidence="3"/>
<dbReference type="InterPro" id="IPR014729">
    <property type="entry name" value="Rossmann-like_a/b/a_fold"/>
</dbReference>
<dbReference type="InterPro" id="IPR006426">
    <property type="entry name" value="Asn_synth_AEB"/>
</dbReference>
<dbReference type="InterPro" id="IPR033738">
    <property type="entry name" value="AsnB_N"/>
</dbReference>
<gene>
    <name evidence="12" type="primary">AsnB</name>
    <name evidence="12" type="ordered locus">XOO1523</name>
</gene>
<dbReference type="InterPro" id="IPR051786">
    <property type="entry name" value="ASN_synthetase/amidase"/>
</dbReference>
<dbReference type="EMBL" id="AE013598">
    <property type="protein sequence ID" value="AAW74777.1"/>
    <property type="molecule type" value="Genomic_DNA"/>
</dbReference>
<keyword evidence="13" id="KW-1185">Reference proteome</keyword>
<dbReference type="Gene3D" id="3.40.50.620">
    <property type="entry name" value="HUPs"/>
    <property type="match status" value="1"/>
</dbReference>
<dbReference type="InterPro" id="IPR017932">
    <property type="entry name" value="GATase_2_dom"/>
</dbReference>
<feature type="binding site" evidence="9">
    <location>
        <position position="159"/>
    </location>
    <ligand>
        <name>L-glutamine</name>
        <dbReference type="ChEBI" id="CHEBI:58359"/>
    </ligand>
</feature>
<protein>
    <recommendedName>
        <fullName evidence="3">asparagine synthase (glutamine-hydrolyzing)</fullName>
        <ecNumber evidence="3">6.3.5.4</ecNumber>
    </recommendedName>
</protein>
<dbReference type="Proteomes" id="UP000006735">
    <property type="component" value="Chromosome"/>
</dbReference>
<feature type="binding site" evidence="9">
    <location>
        <position position="365"/>
    </location>
    <ligand>
        <name>ATP</name>
        <dbReference type="ChEBI" id="CHEBI:30616"/>
    </ligand>
</feature>
<dbReference type="CDD" id="cd01991">
    <property type="entry name" value="Asn_synthase_B_C"/>
    <property type="match status" value="1"/>
</dbReference>
<dbReference type="PROSITE" id="PS51278">
    <property type="entry name" value="GATASE_TYPE_2"/>
    <property type="match status" value="1"/>
</dbReference>
<feature type="active site" description="For GATase activity" evidence="8">
    <location>
        <position position="56"/>
    </location>
</feature>
<dbReference type="CDD" id="cd00712">
    <property type="entry name" value="AsnB"/>
    <property type="match status" value="1"/>
</dbReference>
<dbReference type="Pfam" id="PF00733">
    <property type="entry name" value="Asn_synthase"/>
    <property type="match status" value="1"/>
</dbReference>
<feature type="domain" description="Glutamine amidotransferase type-2" evidence="11">
    <location>
        <begin position="56"/>
        <end position="273"/>
    </location>
</feature>
<reference evidence="12 13" key="1">
    <citation type="journal article" date="2005" name="Nucleic Acids Res.">
        <title>The genome sequence of Xanthomonas oryzae pathovar oryzae KACC10331, the bacterial blight pathogen of rice.</title>
        <authorList>
            <person name="Lee B.M."/>
            <person name="Park Y.J."/>
            <person name="Park D.S."/>
            <person name="Kang H.W."/>
            <person name="Kim J.G."/>
            <person name="Song E.S."/>
            <person name="Park I.C."/>
            <person name="Yoon U.H."/>
            <person name="Hahn J.H."/>
            <person name="Koo B.S."/>
            <person name="Lee G.B."/>
            <person name="Kim H."/>
            <person name="Park H.S."/>
            <person name="Yoon K.O."/>
            <person name="Kim J.H."/>
            <person name="Jung C.H."/>
            <person name="Koh N.H."/>
            <person name="Seo J.S."/>
            <person name="Go S.J."/>
        </authorList>
    </citation>
    <scope>NUCLEOTIDE SEQUENCE [LARGE SCALE GENOMIC DNA]</scope>
    <source>
        <strain evidence="13">KACC10331 / KXO85</strain>
    </source>
</reference>
<evidence type="ECO:0000256" key="1">
    <source>
        <dbReference type="ARBA" id="ARBA00005187"/>
    </source>
</evidence>
<evidence type="ECO:0000313" key="13">
    <source>
        <dbReference type="Proteomes" id="UP000006735"/>
    </source>
</evidence>
<dbReference type="STRING" id="291331.XOO1523"/>
<dbReference type="HOGENOM" id="CLU_014658_3_1_6"/>
<evidence type="ECO:0000256" key="5">
    <source>
        <dbReference type="ARBA" id="ARBA00022840"/>
    </source>
</evidence>
<dbReference type="SUPFAM" id="SSF56235">
    <property type="entry name" value="N-terminal nucleophile aminohydrolases (Ntn hydrolases)"/>
    <property type="match status" value="1"/>
</dbReference>
<dbReference type="GO" id="GO:0006529">
    <property type="term" value="P:asparagine biosynthetic process"/>
    <property type="evidence" value="ECO:0007669"/>
    <property type="project" value="UniProtKB-KW"/>
</dbReference>
<comment type="pathway">
    <text evidence="1">Amino-acid biosynthesis; L-asparagine biosynthesis; L-asparagine from L-aspartate (L-Gln route): step 1/1.</text>
</comment>
<dbReference type="GO" id="GO:0005524">
    <property type="term" value="F:ATP binding"/>
    <property type="evidence" value="ECO:0007669"/>
    <property type="project" value="UniProtKB-KW"/>
</dbReference>
<keyword evidence="6 8" id="KW-0315">Glutamine amidotransferase</keyword>
<evidence type="ECO:0000256" key="7">
    <source>
        <dbReference type="ARBA" id="ARBA00048741"/>
    </source>
</evidence>
<keyword evidence="8" id="KW-0028">Amino-acid biosynthesis</keyword>
<evidence type="ECO:0000256" key="10">
    <source>
        <dbReference type="PIRSR" id="PIRSR001589-3"/>
    </source>
</evidence>
<evidence type="ECO:0000256" key="6">
    <source>
        <dbReference type="ARBA" id="ARBA00022962"/>
    </source>
</evidence>
<dbReference type="AlphaFoldDB" id="Q5H2P4"/>
<comment type="similarity">
    <text evidence="2">Belongs to the asparagine synthetase family.</text>
</comment>
<dbReference type="SUPFAM" id="SSF52402">
    <property type="entry name" value="Adenine nucleotide alpha hydrolases-like"/>
    <property type="match status" value="1"/>
</dbReference>
<proteinExistence type="inferred from homology"/>
<dbReference type="GO" id="GO:0005829">
    <property type="term" value="C:cytosol"/>
    <property type="evidence" value="ECO:0007669"/>
    <property type="project" value="TreeGrafter"/>
</dbReference>
<dbReference type="PIRSF" id="PIRSF001589">
    <property type="entry name" value="Asn_synthetase_glu-h"/>
    <property type="match status" value="1"/>
</dbReference>
<evidence type="ECO:0000256" key="4">
    <source>
        <dbReference type="ARBA" id="ARBA00022741"/>
    </source>
</evidence>
<keyword evidence="8" id="KW-0061">Asparagine biosynthesis</keyword>
<comment type="catalytic activity">
    <reaction evidence="7">
        <text>L-aspartate + L-glutamine + ATP + H2O = L-asparagine + L-glutamate + AMP + diphosphate + H(+)</text>
        <dbReference type="Rhea" id="RHEA:12228"/>
        <dbReference type="ChEBI" id="CHEBI:15377"/>
        <dbReference type="ChEBI" id="CHEBI:15378"/>
        <dbReference type="ChEBI" id="CHEBI:29985"/>
        <dbReference type="ChEBI" id="CHEBI:29991"/>
        <dbReference type="ChEBI" id="CHEBI:30616"/>
        <dbReference type="ChEBI" id="CHEBI:33019"/>
        <dbReference type="ChEBI" id="CHEBI:58048"/>
        <dbReference type="ChEBI" id="CHEBI:58359"/>
        <dbReference type="ChEBI" id="CHEBI:456215"/>
        <dbReference type="EC" id="6.3.5.4"/>
    </reaction>
</comment>
<keyword evidence="4 9" id="KW-0547">Nucleotide-binding</keyword>
<evidence type="ECO:0000313" key="12">
    <source>
        <dbReference type="EMBL" id="AAW74777.1"/>
    </source>
</evidence>
<dbReference type="PANTHER" id="PTHR43284:SF1">
    <property type="entry name" value="ASPARAGINE SYNTHETASE"/>
    <property type="match status" value="1"/>
</dbReference>
<keyword evidence="5 9" id="KW-0067">ATP-binding</keyword>
<evidence type="ECO:0000259" key="11">
    <source>
        <dbReference type="PROSITE" id="PS51278"/>
    </source>
</evidence>
<dbReference type="GO" id="GO:0004066">
    <property type="term" value="F:asparagine synthase (glutamine-hydrolyzing) activity"/>
    <property type="evidence" value="ECO:0007669"/>
    <property type="project" value="UniProtKB-EC"/>
</dbReference>
<evidence type="ECO:0000256" key="2">
    <source>
        <dbReference type="ARBA" id="ARBA00005752"/>
    </source>
</evidence>
<accession>Q5H2P4</accession>
<dbReference type="Gene3D" id="3.60.20.10">
    <property type="entry name" value="Glutamine Phosphoribosylpyrophosphate, subunit 1, domain 1"/>
    <property type="match status" value="1"/>
</dbReference>
<name>Q5H2P4_XANOR</name>
<organism evidence="12 13">
    <name type="scientific">Xanthomonas oryzae pv. oryzae (strain KACC10331 / KXO85)</name>
    <dbReference type="NCBI Taxonomy" id="291331"/>
    <lineage>
        <taxon>Bacteria</taxon>
        <taxon>Pseudomonadati</taxon>
        <taxon>Pseudomonadota</taxon>
        <taxon>Gammaproteobacteria</taxon>
        <taxon>Lysobacterales</taxon>
        <taxon>Lysobacteraceae</taxon>
        <taxon>Xanthomonas</taxon>
    </lineage>
</organism>
<dbReference type="Pfam" id="PF13522">
    <property type="entry name" value="GATase_6"/>
    <property type="match status" value="1"/>
</dbReference>
<dbReference type="NCBIfam" id="TIGR01536">
    <property type="entry name" value="asn_synth_AEB"/>
    <property type="match status" value="1"/>
</dbReference>
<dbReference type="KEGG" id="xoo:XOO1523"/>
<feature type="site" description="Important for beta-aspartyl-AMP intermediate formation" evidence="10">
    <location>
        <position position="440"/>
    </location>
</feature>